<sequence>MQCCDELLFNADLYSDLLDKGYPKLVSEVTQKLSKAILQLTPQKVAVCLNLTGAKFLKIQVEKNLPEALFEEECQAEAALFLRQPNDYIWQAVQVSSALNGKYEHYVLVFLPRRYLTRLRMLLLPLRKEINLIDIGHIAMHYLQSHTNKRMVLLEIEPNYLALSSSSIPNIETLNYWTLEAETDAAYFALTALRKLPAPSSISLIGSAITDDVISFIQNAVKVPVTRATLPKNFVLDAQITEPEKYLKAIGCAVKAMSL</sequence>
<reference evidence="1 2" key="1">
    <citation type="journal article" date="2011" name="ISME J.">
        <title>Community ecology of hot spring cyanobacterial mats: predominant populations and their functional potential.</title>
        <authorList>
            <person name="Klatt C.G."/>
            <person name="Wood J.M."/>
            <person name="Rusch D.B."/>
            <person name="Bateson M.M."/>
            <person name="Hamamura N."/>
            <person name="Heidelberg J.F."/>
            <person name="Grossman A.R."/>
            <person name="Bhaya D."/>
            <person name="Cohan F.M."/>
            <person name="Kuhl M."/>
            <person name="Bryant D.A."/>
            <person name="Ward D.M."/>
        </authorList>
    </citation>
    <scope>NUCLEOTIDE SEQUENCE [LARGE SCALE GENOMIC DNA]</scope>
    <source>
        <strain evidence="1">OS</strain>
    </source>
</reference>
<evidence type="ECO:0000313" key="1">
    <source>
        <dbReference type="EMBL" id="RFM23400.1"/>
    </source>
</evidence>
<dbReference type="Proteomes" id="UP000266389">
    <property type="component" value="Unassembled WGS sequence"/>
</dbReference>
<dbReference type="AlphaFoldDB" id="A0A395LXW2"/>
<dbReference type="EMBL" id="PHFL01000065">
    <property type="protein sequence ID" value="RFM23400.1"/>
    <property type="molecule type" value="Genomic_DNA"/>
</dbReference>
<evidence type="ECO:0000313" key="2">
    <source>
        <dbReference type="Proteomes" id="UP000266389"/>
    </source>
</evidence>
<accession>A0A395LXW2</accession>
<gene>
    <name evidence="1" type="ORF">D0433_10725</name>
</gene>
<organism evidence="1 2">
    <name type="scientific">Candidatus Thermochlorobacter aerophilus</name>
    <dbReference type="NCBI Taxonomy" id="1868324"/>
    <lineage>
        <taxon>Bacteria</taxon>
        <taxon>Pseudomonadati</taxon>
        <taxon>Chlorobiota</taxon>
        <taxon>Chlorobiia</taxon>
        <taxon>Chlorobiales</taxon>
        <taxon>Candidatus Thermochlorobacteriaceae</taxon>
        <taxon>Candidatus Thermochlorobacter</taxon>
    </lineage>
</organism>
<comment type="caution">
    <text evidence="1">The sequence shown here is derived from an EMBL/GenBank/DDBJ whole genome shotgun (WGS) entry which is preliminary data.</text>
</comment>
<evidence type="ECO:0008006" key="3">
    <source>
        <dbReference type="Google" id="ProtNLM"/>
    </source>
</evidence>
<protein>
    <recommendedName>
        <fullName evidence="3">Pilus assembly protein PilM</fullName>
    </recommendedName>
</protein>
<name>A0A395LXW2_9BACT</name>
<proteinExistence type="predicted"/>